<keyword evidence="3" id="KW-1185">Reference proteome</keyword>
<dbReference type="Proteomes" id="UP001162031">
    <property type="component" value="Unassembled WGS sequence"/>
</dbReference>
<sequence>MLGLAGANTDEDSPRVRSDPASQRTLVKQLHRVDMTNADWHDGLQTPPHVFTKKPTALESLSRTAPVGSSTPMQRRKFAVYDGPSTVPTKRPSSDMDRYHAIDESIVAPACAKRRCARRNSHKLSVVEHVQEMVAPMEDRLPNAVDTVANVYDARNTRGVGDPELTILGRSLLYAAMAVECADEENNGAASFASHRPVEEQVGDVEAEPQRADDISDNREALSPTAAGLFCEEEYAEATDEDDDAAKRVSNGCSTASSTTSADHESISSGGQIGGKHSRSAMQERAVLQEFSVWLRNVAADARSCE</sequence>
<name>A0AAV0U2Q8_HYABA</name>
<accession>A0AAV0U2Q8</accession>
<evidence type="ECO:0000313" key="3">
    <source>
        <dbReference type="Proteomes" id="UP001162031"/>
    </source>
</evidence>
<feature type="compositionally biased region" description="Polar residues" evidence="1">
    <location>
        <begin position="251"/>
        <end position="261"/>
    </location>
</feature>
<gene>
    <name evidence="2" type="ORF">HBR001_LOCUS5114</name>
</gene>
<dbReference type="AlphaFoldDB" id="A0AAV0U2Q8"/>
<evidence type="ECO:0000256" key="1">
    <source>
        <dbReference type="SAM" id="MobiDB-lite"/>
    </source>
</evidence>
<protein>
    <recommendedName>
        <fullName evidence="4">RxLR effector candidate protein</fullName>
    </recommendedName>
</protein>
<reference evidence="2" key="1">
    <citation type="submission" date="2022-12" db="EMBL/GenBank/DDBJ databases">
        <authorList>
            <person name="Webb A."/>
        </authorList>
    </citation>
    <scope>NUCLEOTIDE SEQUENCE</scope>
    <source>
        <strain evidence="2">Hp1</strain>
    </source>
</reference>
<proteinExistence type="predicted"/>
<feature type="region of interest" description="Disordered" evidence="1">
    <location>
        <begin position="240"/>
        <end position="282"/>
    </location>
</feature>
<dbReference type="EMBL" id="CANTFL010001080">
    <property type="protein sequence ID" value="CAI5731222.1"/>
    <property type="molecule type" value="Genomic_DNA"/>
</dbReference>
<organism evidence="2 3">
    <name type="scientific">Hyaloperonospora brassicae</name>
    <name type="common">Brassica downy mildew</name>
    <name type="synonym">Peronospora brassicae</name>
    <dbReference type="NCBI Taxonomy" id="162125"/>
    <lineage>
        <taxon>Eukaryota</taxon>
        <taxon>Sar</taxon>
        <taxon>Stramenopiles</taxon>
        <taxon>Oomycota</taxon>
        <taxon>Peronosporomycetes</taxon>
        <taxon>Peronosporales</taxon>
        <taxon>Peronosporaceae</taxon>
        <taxon>Hyaloperonospora</taxon>
    </lineage>
</organism>
<evidence type="ECO:0000313" key="2">
    <source>
        <dbReference type="EMBL" id="CAI5731222.1"/>
    </source>
</evidence>
<feature type="region of interest" description="Disordered" evidence="1">
    <location>
        <begin position="1"/>
        <end position="23"/>
    </location>
</feature>
<comment type="caution">
    <text evidence="2">The sequence shown here is derived from an EMBL/GenBank/DDBJ whole genome shotgun (WGS) entry which is preliminary data.</text>
</comment>
<evidence type="ECO:0008006" key="4">
    <source>
        <dbReference type="Google" id="ProtNLM"/>
    </source>
</evidence>